<name>A0A0C2J5Y2_THEKT</name>
<dbReference type="InterPro" id="IPR056167">
    <property type="entry name" value="A-sol_ELP1"/>
</dbReference>
<dbReference type="GO" id="GO:0000049">
    <property type="term" value="F:tRNA binding"/>
    <property type="evidence" value="ECO:0007669"/>
    <property type="project" value="TreeGrafter"/>
</dbReference>
<dbReference type="AlphaFoldDB" id="A0A0C2J5Y2"/>
<dbReference type="EMBL" id="JWZT01000939">
    <property type="protein sequence ID" value="KII73179.1"/>
    <property type="molecule type" value="Genomic_DNA"/>
</dbReference>
<dbReference type="InterPro" id="IPR006849">
    <property type="entry name" value="Elp1"/>
</dbReference>
<organism evidence="2 3">
    <name type="scientific">Thelohanellus kitauei</name>
    <name type="common">Myxosporean</name>
    <dbReference type="NCBI Taxonomy" id="669202"/>
    <lineage>
        <taxon>Eukaryota</taxon>
        <taxon>Metazoa</taxon>
        <taxon>Cnidaria</taxon>
        <taxon>Myxozoa</taxon>
        <taxon>Myxosporea</taxon>
        <taxon>Bivalvulida</taxon>
        <taxon>Platysporina</taxon>
        <taxon>Myxobolidae</taxon>
        <taxon>Thelohanellus</taxon>
    </lineage>
</organism>
<feature type="domain" description="ELP1 alpha-solenoid" evidence="1">
    <location>
        <begin position="3"/>
        <end position="110"/>
    </location>
</feature>
<gene>
    <name evidence="2" type="ORF">RF11_12511</name>
</gene>
<accession>A0A0C2J5Y2</accession>
<comment type="caution">
    <text evidence="2">The sequence shown here is derived from an EMBL/GenBank/DDBJ whole genome shotgun (WGS) entry which is preliminary data.</text>
</comment>
<evidence type="ECO:0000259" key="1">
    <source>
        <dbReference type="Pfam" id="PF23925"/>
    </source>
</evidence>
<sequence>MWHSNKMETVCTKIREECIRINENKFTLVIILTYLKQGPEFVESALKYIQSLNIEDPVNKEAALKFLHLYINPDILYKKALMTYDLELALMTAQITSKDPKEYIAYLEKLESLEVPYRHFIIEKDLKNYLIALKHLINCGVEHEQECVEFIKTRDLCKEALDLIPKHSEKL</sequence>
<dbReference type="GO" id="GO:0033588">
    <property type="term" value="C:elongator holoenzyme complex"/>
    <property type="evidence" value="ECO:0007669"/>
    <property type="project" value="InterPro"/>
</dbReference>
<dbReference type="PANTHER" id="PTHR12747">
    <property type="entry name" value="ELONGATOR COMPLEX PROTEIN 1"/>
    <property type="match status" value="1"/>
</dbReference>
<dbReference type="UniPathway" id="UPA00988"/>
<keyword evidence="3" id="KW-1185">Reference proteome</keyword>
<dbReference type="OrthoDB" id="40048at2759"/>
<protein>
    <submittedName>
        <fullName evidence="2">Elongator complex protein 1</fullName>
    </submittedName>
</protein>
<dbReference type="GO" id="GO:0005829">
    <property type="term" value="C:cytosol"/>
    <property type="evidence" value="ECO:0007669"/>
    <property type="project" value="TreeGrafter"/>
</dbReference>
<dbReference type="Pfam" id="PF23925">
    <property type="entry name" value="A-sol_ELP1"/>
    <property type="match status" value="1"/>
</dbReference>
<dbReference type="GO" id="GO:0002926">
    <property type="term" value="P:tRNA wobble base 5-methoxycarbonylmethyl-2-thiouridinylation"/>
    <property type="evidence" value="ECO:0007669"/>
    <property type="project" value="TreeGrafter"/>
</dbReference>
<dbReference type="OMA" id="INCGVEH"/>
<reference evidence="2 3" key="1">
    <citation type="journal article" date="2014" name="Genome Biol. Evol.">
        <title>The genome of the myxosporean Thelohanellus kitauei shows adaptations to nutrient acquisition within its fish host.</title>
        <authorList>
            <person name="Yang Y."/>
            <person name="Xiong J."/>
            <person name="Zhou Z."/>
            <person name="Huo F."/>
            <person name="Miao W."/>
            <person name="Ran C."/>
            <person name="Liu Y."/>
            <person name="Zhang J."/>
            <person name="Feng J."/>
            <person name="Wang M."/>
            <person name="Wang M."/>
            <person name="Wang L."/>
            <person name="Yao B."/>
        </authorList>
    </citation>
    <scope>NUCLEOTIDE SEQUENCE [LARGE SCALE GENOMIC DNA]</scope>
    <source>
        <strain evidence="2">Wuqing</strain>
    </source>
</reference>
<dbReference type="PANTHER" id="PTHR12747:SF0">
    <property type="entry name" value="ELONGATOR COMPLEX PROTEIN 1"/>
    <property type="match status" value="1"/>
</dbReference>
<evidence type="ECO:0000313" key="3">
    <source>
        <dbReference type="Proteomes" id="UP000031668"/>
    </source>
</evidence>
<dbReference type="Proteomes" id="UP000031668">
    <property type="component" value="Unassembled WGS sequence"/>
</dbReference>
<evidence type="ECO:0000313" key="2">
    <source>
        <dbReference type="EMBL" id="KII73179.1"/>
    </source>
</evidence>
<proteinExistence type="predicted"/>